<organism evidence="6 7">
    <name type="scientific">Nocardiopsis codii</name>
    <dbReference type="NCBI Taxonomy" id="3065942"/>
    <lineage>
        <taxon>Bacteria</taxon>
        <taxon>Bacillati</taxon>
        <taxon>Actinomycetota</taxon>
        <taxon>Actinomycetes</taxon>
        <taxon>Streptosporangiales</taxon>
        <taxon>Nocardiopsidaceae</taxon>
        <taxon>Nocardiopsis</taxon>
    </lineage>
</organism>
<evidence type="ECO:0000259" key="5">
    <source>
        <dbReference type="SMART" id="SM00827"/>
    </source>
</evidence>
<gene>
    <name evidence="6" type="ORF">Q8791_18965</name>
</gene>
<evidence type="ECO:0000256" key="4">
    <source>
        <dbReference type="PIRNR" id="PIRNR000446"/>
    </source>
</evidence>
<dbReference type="Proteomes" id="UP001356095">
    <property type="component" value="Unassembled WGS sequence"/>
</dbReference>
<keyword evidence="2 4" id="KW-0012">Acyltransferase</keyword>
<dbReference type="InterPro" id="IPR014043">
    <property type="entry name" value="Acyl_transferase_dom"/>
</dbReference>
<evidence type="ECO:0000256" key="2">
    <source>
        <dbReference type="ARBA" id="ARBA00023315"/>
    </source>
</evidence>
<dbReference type="SUPFAM" id="SSF52151">
    <property type="entry name" value="FabD/lysophospholipase-like"/>
    <property type="match status" value="1"/>
</dbReference>
<evidence type="ECO:0000313" key="7">
    <source>
        <dbReference type="Proteomes" id="UP001356095"/>
    </source>
</evidence>
<comment type="caution">
    <text evidence="6">The sequence shown here is derived from an EMBL/GenBank/DDBJ whole genome shotgun (WGS) entry which is preliminary data.</text>
</comment>
<dbReference type="InterPro" id="IPR001227">
    <property type="entry name" value="Ac_transferase_dom_sf"/>
</dbReference>
<evidence type="ECO:0000313" key="6">
    <source>
        <dbReference type="EMBL" id="MEE2039302.1"/>
    </source>
</evidence>
<dbReference type="EMBL" id="JAUZMY010000019">
    <property type="protein sequence ID" value="MEE2039302.1"/>
    <property type="molecule type" value="Genomic_DNA"/>
</dbReference>
<dbReference type="PIRSF" id="PIRSF000446">
    <property type="entry name" value="Mct"/>
    <property type="match status" value="1"/>
</dbReference>
<name>A0ABU7KAR9_9ACTN</name>
<dbReference type="InterPro" id="IPR024925">
    <property type="entry name" value="Malonyl_CoA-ACP_transAc"/>
</dbReference>
<comment type="similarity">
    <text evidence="4">Belongs to the fabD family.</text>
</comment>
<evidence type="ECO:0000256" key="3">
    <source>
        <dbReference type="ARBA" id="ARBA00048462"/>
    </source>
</evidence>
<sequence>MPRIAYVFPGQGSQEPGMGAPWAHTPSWGLVDRASRVSGRDVAGLLLHADADTLRRTDNAQLATFVLACVAHAEVRDALPSAAPVAVAGHSLGEYTALVASGALTFDDGVRLVAARGEAMREATALTPGTMGVVLGLDVGAVQRITGGLRRDGARVWVANLNSPRQSVLSGTPEGVALGAEAALAEGATGVVDIPVGGAFHSPLMEPAVARLRAALARADLRTADVPVVANVDARAHTAPDLWPGLMLDQLTSPVRWLDGVRTLTGSLGADLLVELGPGRVLTGFTRRISPRTDRVCVSVPDHVPALAAAVGAAREDGAPVHAAHGAA</sequence>
<dbReference type="SUPFAM" id="SSF55048">
    <property type="entry name" value="Probable ACP-binding domain of malonyl-CoA ACP transacylase"/>
    <property type="match status" value="1"/>
</dbReference>
<dbReference type="EC" id="2.3.1.39" evidence="4"/>
<dbReference type="SMART" id="SM00827">
    <property type="entry name" value="PKS_AT"/>
    <property type="match status" value="1"/>
</dbReference>
<keyword evidence="7" id="KW-1185">Reference proteome</keyword>
<dbReference type="RefSeq" id="WP_330093080.1">
    <property type="nucleotide sequence ID" value="NZ_JAUZMY010000019.1"/>
</dbReference>
<dbReference type="Gene3D" id="3.30.70.250">
    <property type="entry name" value="Malonyl-CoA ACP transacylase, ACP-binding"/>
    <property type="match status" value="1"/>
</dbReference>
<dbReference type="InterPro" id="IPR050858">
    <property type="entry name" value="Mal-CoA-ACP_Trans/PKS_FabD"/>
</dbReference>
<dbReference type="PANTHER" id="PTHR42681:SF1">
    <property type="entry name" value="MALONYL-COA-ACYL CARRIER PROTEIN TRANSACYLASE, MITOCHONDRIAL"/>
    <property type="match status" value="1"/>
</dbReference>
<dbReference type="InterPro" id="IPR016036">
    <property type="entry name" value="Malonyl_transacylase_ACP-bd"/>
</dbReference>
<reference evidence="6 7" key="1">
    <citation type="submission" date="2023-08" db="EMBL/GenBank/DDBJ databases">
        <authorList>
            <person name="Girao M."/>
            <person name="Carvalho M.F."/>
        </authorList>
    </citation>
    <scope>NUCLEOTIDE SEQUENCE [LARGE SCALE GENOMIC DNA]</scope>
    <source>
        <strain evidence="6 7">CT-R113</strain>
    </source>
</reference>
<accession>A0ABU7KAR9</accession>
<dbReference type="InterPro" id="IPR016035">
    <property type="entry name" value="Acyl_Trfase/lysoPLipase"/>
</dbReference>
<feature type="domain" description="Malonyl-CoA:ACP transacylase (MAT)" evidence="5">
    <location>
        <begin position="7"/>
        <end position="311"/>
    </location>
</feature>
<protein>
    <recommendedName>
        <fullName evidence="4">Malonyl CoA-acyl carrier protein transacylase</fullName>
        <ecNumber evidence="4">2.3.1.39</ecNumber>
    </recommendedName>
</protein>
<proteinExistence type="inferred from homology"/>
<keyword evidence="1 4" id="KW-0808">Transferase</keyword>
<evidence type="ECO:0000256" key="1">
    <source>
        <dbReference type="ARBA" id="ARBA00022679"/>
    </source>
</evidence>
<dbReference type="Gene3D" id="3.40.366.10">
    <property type="entry name" value="Malonyl-Coenzyme A Acyl Carrier Protein, domain 2"/>
    <property type="match status" value="1"/>
</dbReference>
<dbReference type="GO" id="GO:0004314">
    <property type="term" value="F:[acyl-carrier-protein] S-malonyltransferase activity"/>
    <property type="evidence" value="ECO:0007669"/>
    <property type="project" value="UniProtKB-EC"/>
</dbReference>
<comment type="catalytic activity">
    <reaction evidence="3 4">
        <text>holo-[ACP] + malonyl-CoA = malonyl-[ACP] + CoA</text>
        <dbReference type="Rhea" id="RHEA:41792"/>
        <dbReference type="Rhea" id="RHEA-COMP:9623"/>
        <dbReference type="Rhea" id="RHEA-COMP:9685"/>
        <dbReference type="ChEBI" id="CHEBI:57287"/>
        <dbReference type="ChEBI" id="CHEBI:57384"/>
        <dbReference type="ChEBI" id="CHEBI:64479"/>
        <dbReference type="ChEBI" id="CHEBI:78449"/>
        <dbReference type="EC" id="2.3.1.39"/>
    </reaction>
</comment>
<dbReference type="Pfam" id="PF00698">
    <property type="entry name" value="Acyl_transf_1"/>
    <property type="match status" value="1"/>
</dbReference>
<dbReference type="PANTHER" id="PTHR42681">
    <property type="entry name" value="MALONYL-COA-ACYL CARRIER PROTEIN TRANSACYLASE, MITOCHONDRIAL"/>
    <property type="match status" value="1"/>
</dbReference>